<keyword evidence="4" id="KW-1185">Reference proteome</keyword>
<organism evidence="3 4">
    <name type="scientific">Lipingzhangella rawalii</name>
    <dbReference type="NCBI Taxonomy" id="2055835"/>
    <lineage>
        <taxon>Bacteria</taxon>
        <taxon>Bacillati</taxon>
        <taxon>Actinomycetota</taxon>
        <taxon>Actinomycetes</taxon>
        <taxon>Streptosporangiales</taxon>
        <taxon>Nocardiopsidaceae</taxon>
        <taxon>Lipingzhangella</taxon>
    </lineage>
</organism>
<proteinExistence type="predicted"/>
<keyword evidence="1" id="KW-0812">Transmembrane</keyword>
<keyword evidence="1" id="KW-0472">Membrane</keyword>
<dbReference type="Proteomes" id="UP001250214">
    <property type="component" value="Unassembled WGS sequence"/>
</dbReference>
<dbReference type="PANTHER" id="PTHR34473">
    <property type="entry name" value="UPF0699 TRANSMEMBRANE PROTEIN YDBS"/>
    <property type="match status" value="1"/>
</dbReference>
<dbReference type="RefSeq" id="WP_310910327.1">
    <property type="nucleotide sequence ID" value="NZ_JAVLVT010000001.1"/>
</dbReference>
<sequence>MNARLRPPRHLVDPRAIYMWTVSGLAGAVVKILFGVAVASTVAVARFGWVPVWVLDNVWWLFAAYATYALVRAVVIPQWRYRVHRWEVSDDLVYTRTGWLNMNWQLVPISRVQTVDHTRTWLERLFGLATVQIQTASHAGSSEITGLEEQLAGQIAEDIAGRAGELRDDAT</sequence>
<reference evidence="4" key="1">
    <citation type="submission" date="2023-07" db="EMBL/GenBank/DDBJ databases">
        <title>Novel species in the genus Lipingzhangella isolated from Sambhar Salt Lake.</title>
        <authorList>
            <person name="Jiya N."/>
            <person name="Kajale S."/>
            <person name="Sharma A."/>
        </authorList>
    </citation>
    <scope>NUCLEOTIDE SEQUENCE [LARGE SCALE GENOMIC DNA]</scope>
    <source>
        <strain evidence="4">LS1_29</strain>
    </source>
</reference>
<feature type="domain" description="YdbS-like PH" evidence="2">
    <location>
        <begin position="81"/>
        <end position="157"/>
    </location>
</feature>
<feature type="transmembrane region" description="Helical" evidence="1">
    <location>
        <begin position="57"/>
        <end position="75"/>
    </location>
</feature>
<protein>
    <submittedName>
        <fullName evidence="3">PH domain-containing protein</fullName>
    </submittedName>
</protein>
<evidence type="ECO:0000256" key="1">
    <source>
        <dbReference type="SAM" id="Phobius"/>
    </source>
</evidence>
<evidence type="ECO:0000313" key="4">
    <source>
        <dbReference type="Proteomes" id="UP001250214"/>
    </source>
</evidence>
<dbReference type="PANTHER" id="PTHR34473:SF3">
    <property type="entry name" value="TRANSMEMBRANE PROTEIN-RELATED"/>
    <property type="match status" value="1"/>
</dbReference>
<name>A0ABU2H0I1_9ACTN</name>
<evidence type="ECO:0000259" key="2">
    <source>
        <dbReference type="Pfam" id="PF03703"/>
    </source>
</evidence>
<gene>
    <name evidence="3" type="ORF">RIF23_00750</name>
</gene>
<dbReference type="Pfam" id="PF03703">
    <property type="entry name" value="bPH_2"/>
    <property type="match status" value="1"/>
</dbReference>
<dbReference type="EMBL" id="JAVLVT010000001">
    <property type="protein sequence ID" value="MDS1268816.1"/>
    <property type="molecule type" value="Genomic_DNA"/>
</dbReference>
<comment type="caution">
    <text evidence="3">The sequence shown here is derived from an EMBL/GenBank/DDBJ whole genome shotgun (WGS) entry which is preliminary data.</text>
</comment>
<keyword evidence="1" id="KW-1133">Transmembrane helix</keyword>
<feature type="transmembrane region" description="Helical" evidence="1">
    <location>
        <begin position="20"/>
        <end position="45"/>
    </location>
</feature>
<accession>A0ABU2H0I1</accession>
<evidence type="ECO:0000313" key="3">
    <source>
        <dbReference type="EMBL" id="MDS1268816.1"/>
    </source>
</evidence>
<dbReference type="InterPro" id="IPR005182">
    <property type="entry name" value="YdbS-like_PH"/>
</dbReference>